<evidence type="ECO:0000313" key="4">
    <source>
        <dbReference type="EMBL" id="MDC5740192.1"/>
    </source>
</evidence>
<accession>A0A178J6I5</accession>
<dbReference type="GeneID" id="78077321"/>
<feature type="chain" id="PRO_5044550441" evidence="2">
    <location>
        <begin position="26"/>
        <end position="543"/>
    </location>
</feature>
<keyword evidence="2" id="KW-0732">Signal</keyword>
<dbReference type="PANTHER" id="PTHR40940:SF1">
    <property type="entry name" value="PROTEIN BATD"/>
    <property type="match status" value="1"/>
</dbReference>
<reference evidence="5 6" key="1">
    <citation type="submission" date="2016-03" db="EMBL/GenBank/DDBJ databases">
        <title>Draft genome sequence of the Vibrio tubiashii subs. europaeus.</title>
        <authorList>
            <person name="Spinard E."/>
            <person name="Dubert J."/>
            <person name="Nelson D.R."/>
            <person name="Barja J.L."/>
        </authorList>
    </citation>
    <scope>NUCLEOTIDE SEQUENCE [LARGE SCALE GENOMIC DNA]</scope>
    <source>
        <strain evidence="6">PP-638</strain>
        <strain evidence="5">PP2-638</strain>
    </source>
</reference>
<evidence type="ECO:0000256" key="1">
    <source>
        <dbReference type="SAM" id="Phobius"/>
    </source>
</evidence>
<dbReference type="PANTHER" id="PTHR40940">
    <property type="entry name" value="PROTEIN BATD-RELATED"/>
    <property type="match status" value="1"/>
</dbReference>
<dbReference type="InterPro" id="IPR025738">
    <property type="entry name" value="BatD"/>
</dbReference>
<dbReference type="InterPro" id="IPR057699">
    <property type="entry name" value="DUF7939"/>
</dbReference>
<reference evidence="4" key="2">
    <citation type="submission" date="2022-11" db="EMBL/GenBank/DDBJ databases">
        <title>Role of the vibriolysin VemA secreted by the emergent pathogen Vibrio europaeus in the colonization of Manila clam mucus.</title>
        <authorList>
            <person name="Martinez C."/>
            <person name="Rodriguez S."/>
            <person name="Vences A."/>
            <person name="Barja J.L."/>
            <person name="Toranzo A.E."/>
            <person name="Dubert J."/>
        </authorList>
    </citation>
    <scope>NUCLEOTIDE SEQUENCE</scope>
    <source>
        <strain evidence="4">3454</strain>
    </source>
</reference>
<evidence type="ECO:0000256" key="2">
    <source>
        <dbReference type="SAM" id="SignalP"/>
    </source>
</evidence>
<evidence type="ECO:0000313" key="7">
    <source>
        <dbReference type="Proteomes" id="UP001150001"/>
    </source>
</evidence>
<feature type="domain" description="DUF7939" evidence="3">
    <location>
        <begin position="457"/>
        <end position="530"/>
    </location>
</feature>
<keyword evidence="1" id="KW-0472">Membrane</keyword>
<proteinExistence type="predicted"/>
<name>A0A178J6I5_9VIBR</name>
<dbReference type="Proteomes" id="UP000094761">
    <property type="component" value="Unassembled WGS sequence"/>
</dbReference>
<dbReference type="EMBL" id="LUAX01000007">
    <property type="protein sequence ID" value="OAM97158.1"/>
    <property type="molecule type" value="Genomic_DNA"/>
</dbReference>
<comment type="caution">
    <text evidence="5">The sequence shown here is derived from an EMBL/GenBank/DDBJ whole genome shotgun (WGS) entry which is preliminary data.</text>
</comment>
<keyword evidence="1" id="KW-0812">Transmembrane</keyword>
<evidence type="ECO:0000313" key="6">
    <source>
        <dbReference type="Proteomes" id="UP000094761"/>
    </source>
</evidence>
<dbReference type="RefSeq" id="WP_069668367.1">
    <property type="nucleotide sequence ID" value="NZ_JAPFIM010000015.1"/>
</dbReference>
<feature type="signal peptide" evidence="2">
    <location>
        <begin position="1"/>
        <end position="25"/>
    </location>
</feature>
<evidence type="ECO:0000313" key="5">
    <source>
        <dbReference type="EMBL" id="OAM97158.1"/>
    </source>
</evidence>
<sequence>MNKQNRLTVALFALLITFVSPLALATNVLATVSKNKVVKNEVFQLRIVVDKKVSSDALDFRSLEQDFYLGRPSFGSSVNIINGDRSTRSEWNITLAPQRLGVATIPAFTLDGASSTPIEIQVSVDSNEPKISELIEVQSQLSKSQLYPNESAILTTRLIVKADPRRLQNPNVIPPKAQGISLVALGEPKQYQSVLDGVEVTVLDQSYRVTADAAGEFTLTGIGFKGSVVYGDDRTGTTKLVSANTPAKQFTIKVKPIPTDYKGKWLPAASLSLSQQWQDSNGEQIDASTAHSTRVGESITREINLDIQGLASERFPEIKVNYPSSVRVYQEKPKFSELANGVTRITIKQVIIAEQQGEVKLNDIKLNWWNSSDSSAQESVLSGLSLDVSPASALNNEPISSPVTNQPTTKTVTLYDAGYWPYLTALFAALWLATLLLLFRNRQKSPQINAQVQKTSTTADKLVNALKEDDKVKASFLVKTWLDEHPYISSDLKQKIDKQVAEMNQSQYSNSSQSWQANELIALIKQAEKQSGSSRHKDQLPPL</sequence>
<gene>
    <name evidence="5" type="ORF">AZ468_16520</name>
    <name evidence="4" type="ORF">OPW20_08930</name>
</gene>
<dbReference type="Proteomes" id="UP001150001">
    <property type="component" value="Unassembled WGS sequence"/>
</dbReference>
<protein>
    <submittedName>
        <fullName evidence="5">Aerotolerance protein BatD</fullName>
    </submittedName>
    <submittedName>
        <fullName evidence="4">BatD family protein</fullName>
    </submittedName>
</protein>
<evidence type="ECO:0000259" key="3">
    <source>
        <dbReference type="Pfam" id="PF25607"/>
    </source>
</evidence>
<feature type="transmembrane region" description="Helical" evidence="1">
    <location>
        <begin position="419"/>
        <end position="439"/>
    </location>
</feature>
<dbReference type="OrthoDB" id="5293418at2"/>
<keyword evidence="1" id="KW-1133">Transmembrane helix</keyword>
<dbReference type="Pfam" id="PF25607">
    <property type="entry name" value="DUF7939"/>
    <property type="match status" value="1"/>
</dbReference>
<organism evidence="5 6">
    <name type="scientific">Vibrio europaeus</name>
    <dbReference type="NCBI Taxonomy" id="300876"/>
    <lineage>
        <taxon>Bacteria</taxon>
        <taxon>Pseudomonadati</taxon>
        <taxon>Pseudomonadota</taxon>
        <taxon>Gammaproteobacteria</taxon>
        <taxon>Vibrionales</taxon>
        <taxon>Vibrionaceae</taxon>
        <taxon>Vibrio</taxon>
        <taxon>Vibrio oreintalis group</taxon>
    </lineage>
</organism>
<keyword evidence="7" id="KW-1185">Reference proteome</keyword>
<dbReference type="EMBL" id="JAPFIT010000012">
    <property type="protein sequence ID" value="MDC5740192.1"/>
    <property type="molecule type" value="Genomic_DNA"/>
</dbReference>
<dbReference type="AlphaFoldDB" id="A0A178J6I5"/>
<dbReference type="Pfam" id="PF13584">
    <property type="entry name" value="BatD"/>
    <property type="match status" value="1"/>
</dbReference>